<keyword evidence="3" id="KW-0328">Glycosyltransferase</keyword>
<keyword evidence="4" id="KW-0808">Transferase</keyword>
<dbReference type="AlphaFoldDB" id="A0A6J4QET6"/>
<evidence type="ECO:0008006" key="11">
    <source>
        <dbReference type="Google" id="ProtNLM"/>
    </source>
</evidence>
<reference evidence="10" key="1">
    <citation type="submission" date="2020-02" db="EMBL/GenBank/DDBJ databases">
        <authorList>
            <person name="Meier V. D."/>
        </authorList>
    </citation>
    <scope>NUCLEOTIDE SEQUENCE</scope>
    <source>
        <strain evidence="10">AVDCRST_MAG35</strain>
    </source>
</reference>
<evidence type="ECO:0000256" key="9">
    <source>
        <dbReference type="SAM" id="Phobius"/>
    </source>
</evidence>
<sequence>MSTRAAPQAPAGPPPGRSPLVEHRPFLVLLALGVLVRVAVTAAFTPGLMMSDAPTYLDVVDTPVPNPDRPVGYALLLLVPVTAVSDTVLAVVLAQHALGLGTAALLYALLRRWRVGRWPAALAAAPLLLDSLQLILEHAPLSDTTFVALVVAGLAVLAWRPRPTVALALGAGLLLGASATVRQVGTPLVLAGALHCLLVGRTWRARSVTALVLAAGFALPVGAYATWYQSHHGAFALSDVGGRSAYMRTTAFVDCAQLDVPRYQRVLCPPQPRGERLDPTNYGWYDVPHGGTAISLDPPGGTTRDEAMRSFAAAAVRAQPLDYAAVVARDVALNFDLWRGNRAEYDTAFKWRFGTYLDRAPTAYTSAGYAEHGGDQLSVRRPLGDVLAGYSRAVYLPGPVLLACLGLAVAAALGAGRARASGMRALCLLFAVCGLGLLLVPAVGTQFVWRYQLPALALLPAAAALAWTALRPGAAGPGPLTRRRGLPEPRRPRGPSGRRAPAPAARERG</sequence>
<keyword evidence="2" id="KW-1003">Cell membrane</keyword>
<evidence type="ECO:0000256" key="7">
    <source>
        <dbReference type="ARBA" id="ARBA00023136"/>
    </source>
</evidence>
<gene>
    <name evidence="10" type="ORF">AVDCRST_MAG35-2887</name>
</gene>
<feature type="region of interest" description="Disordered" evidence="8">
    <location>
        <begin position="475"/>
        <end position="509"/>
    </location>
</feature>
<evidence type="ECO:0000256" key="5">
    <source>
        <dbReference type="ARBA" id="ARBA00022692"/>
    </source>
</evidence>
<feature type="transmembrane region" description="Helical" evidence="9">
    <location>
        <begin position="26"/>
        <end position="51"/>
    </location>
</feature>
<feature type="transmembrane region" description="Helical" evidence="9">
    <location>
        <begin position="393"/>
        <end position="413"/>
    </location>
</feature>
<name>A0A6J4QET6_9ACTN</name>
<feature type="transmembrane region" description="Helical" evidence="9">
    <location>
        <begin position="425"/>
        <end position="449"/>
    </location>
</feature>
<dbReference type="GO" id="GO:0016763">
    <property type="term" value="F:pentosyltransferase activity"/>
    <property type="evidence" value="ECO:0007669"/>
    <property type="project" value="TreeGrafter"/>
</dbReference>
<feature type="transmembrane region" description="Helical" evidence="9">
    <location>
        <begin position="210"/>
        <end position="228"/>
    </location>
</feature>
<dbReference type="GO" id="GO:0009103">
    <property type="term" value="P:lipopolysaccharide biosynthetic process"/>
    <property type="evidence" value="ECO:0007669"/>
    <property type="project" value="UniProtKB-ARBA"/>
</dbReference>
<proteinExistence type="predicted"/>
<dbReference type="InterPro" id="IPR050297">
    <property type="entry name" value="LipidA_mod_glycosyltrf_83"/>
</dbReference>
<evidence type="ECO:0000313" key="10">
    <source>
        <dbReference type="EMBL" id="CAA9435615.1"/>
    </source>
</evidence>
<evidence type="ECO:0000256" key="8">
    <source>
        <dbReference type="SAM" id="MobiDB-lite"/>
    </source>
</evidence>
<dbReference type="EMBL" id="CADCUY010000566">
    <property type="protein sequence ID" value="CAA9435615.1"/>
    <property type="molecule type" value="Genomic_DNA"/>
</dbReference>
<keyword evidence="6 9" id="KW-1133">Transmembrane helix</keyword>
<accession>A0A6J4QET6</accession>
<feature type="compositionally biased region" description="Low complexity" evidence="8">
    <location>
        <begin position="494"/>
        <end position="509"/>
    </location>
</feature>
<dbReference type="PANTHER" id="PTHR33908">
    <property type="entry name" value="MANNOSYLTRANSFERASE YKCB-RELATED"/>
    <property type="match status" value="1"/>
</dbReference>
<evidence type="ECO:0000256" key="6">
    <source>
        <dbReference type="ARBA" id="ARBA00022989"/>
    </source>
</evidence>
<keyword evidence="7 9" id="KW-0472">Membrane</keyword>
<evidence type="ECO:0000256" key="3">
    <source>
        <dbReference type="ARBA" id="ARBA00022676"/>
    </source>
</evidence>
<evidence type="ECO:0000256" key="2">
    <source>
        <dbReference type="ARBA" id="ARBA00022475"/>
    </source>
</evidence>
<dbReference type="PANTHER" id="PTHR33908:SF11">
    <property type="entry name" value="MEMBRANE PROTEIN"/>
    <property type="match status" value="1"/>
</dbReference>
<dbReference type="GO" id="GO:0005886">
    <property type="term" value="C:plasma membrane"/>
    <property type="evidence" value="ECO:0007669"/>
    <property type="project" value="UniProtKB-SubCell"/>
</dbReference>
<comment type="subcellular location">
    <subcellularLocation>
        <location evidence="1">Cell membrane</location>
        <topology evidence="1">Multi-pass membrane protein</topology>
    </subcellularLocation>
</comment>
<keyword evidence="5 9" id="KW-0812">Transmembrane</keyword>
<evidence type="ECO:0000256" key="4">
    <source>
        <dbReference type="ARBA" id="ARBA00022679"/>
    </source>
</evidence>
<evidence type="ECO:0000256" key="1">
    <source>
        <dbReference type="ARBA" id="ARBA00004651"/>
    </source>
</evidence>
<protein>
    <recommendedName>
        <fullName evidence="11">Glycosyltransferase RgtA/B/C/D-like domain-containing protein</fullName>
    </recommendedName>
</protein>
<organism evidence="10">
    <name type="scientific">uncultured Quadrisphaera sp</name>
    <dbReference type="NCBI Taxonomy" id="904978"/>
    <lineage>
        <taxon>Bacteria</taxon>
        <taxon>Bacillati</taxon>
        <taxon>Actinomycetota</taxon>
        <taxon>Actinomycetes</taxon>
        <taxon>Kineosporiales</taxon>
        <taxon>Kineosporiaceae</taxon>
        <taxon>Quadrisphaera</taxon>
        <taxon>environmental samples</taxon>
    </lineage>
</organism>